<keyword evidence="4" id="KW-1185">Reference proteome</keyword>
<dbReference type="Proteomes" id="UP000541444">
    <property type="component" value="Unassembled WGS sequence"/>
</dbReference>
<protein>
    <recommendedName>
        <fullName evidence="5">RNase H type-1 domain-containing protein</fullName>
    </recommendedName>
</protein>
<reference evidence="3 4" key="1">
    <citation type="journal article" date="2020" name="IScience">
        <title>Genome Sequencing of the Endangered Kingdonia uniflora (Circaeasteraceae, Ranunculales) Reveals Potential Mechanisms of Evolutionary Specialization.</title>
        <authorList>
            <person name="Sun Y."/>
            <person name="Deng T."/>
            <person name="Zhang A."/>
            <person name="Moore M.J."/>
            <person name="Landis J.B."/>
            <person name="Lin N."/>
            <person name="Zhang H."/>
            <person name="Zhang X."/>
            <person name="Huang J."/>
            <person name="Zhang X."/>
            <person name="Sun H."/>
            <person name="Wang H."/>
        </authorList>
    </citation>
    <scope>NUCLEOTIDE SEQUENCE [LARGE SCALE GENOMIC DNA]</scope>
    <source>
        <strain evidence="3">TB1705</strain>
        <tissue evidence="3">Leaf</tissue>
    </source>
</reference>
<name>A0A7J7MFN8_9MAGN</name>
<organism evidence="3 4">
    <name type="scientific">Kingdonia uniflora</name>
    <dbReference type="NCBI Taxonomy" id="39325"/>
    <lineage>
        <taxon>Eukaryota</taxon>
        <taxon>Viridiplantae</taxon>
        <taxon>Streptophyta</taxon>
        <taxon>Embryophyta</taxon>
        <taxon>Tracheophyta</taxon>
        <taxon>Spermatophyta</taxon>
        <taxon>Magnoliopsida</taxon>
        <taxon>Ranunculales</taxon>
        <taxon>Circaeasteraceae</taxon>
        <taxon>Kingdonia</taxon>
    </lineage>
</organism>
<dbReference type="PANTHER" id="PTHR36383">
    <property type="entry name" value="OS09G0529350 PROTEIN"/>
    <property type="match status" value="1"/>
</dbReference>
<gene>
    <name evidence="3" type="ORF">GIB67_000924</name>
</gene>
<feature type="coiled-coil region" evidence="1">
    <location>
        <begin position="79"/>
        <end position="154"/>
    </location>
</feature>
<keyword evidence="2" id="KW-1133">Transmembrane helix</keyword>
<comment type="caution">
    <text evidence="3">The sequence shown here is derived from an EMBL/GenBank/DDBJ whole genome shotgun (WGS) entry which is preliminary data.</text>
</comment>
<proteinExistence type="predicted"/>
<dbReference type="PANTHER" id="PTHR36383:SF1">
    <property type="entry name" value="PROTEIN, PUTATIVE-RELATED"/>
    <property type="match status" value="1"/>
</dbReference>
<evidence type="ECO:0000313" key="4">
    <source>
        <dbReference type="Proteomes" id="UP000541444"/>
    </source>
</evidence>
<dbReference type="OrthoDB" id="198474at2759"/>
<keyword evidence="1" id="KW-0175">Coiled coil</keyword>
<evidence type="ECO:0000256" key="1">
    <source>
        <dbReference type="SAM" id="Coils"/>
    </source>
</evidence>
<dbReference type="EMBL" id="JACGCM010001557">
    <property type="protein sequence ID" value="KAF6153691.1"/>
    <property type="molecule type" value="Genomic_DNA"/>
</dbReference>
<sequence>MKTLINPTPLNPKHLISSPFTSIKTFKQSPLPSSRPLIVKCSFEERNNGGLKDMVSGLVDKRVEELLNKEENRGLLDGLEKASLRVEMAKKELAEIERRELEASVMKTYVDEMETRASEIAECQKEILEARAMVEEAERSLSGLDENVGKDEERLESVKAAAISAVIGSLAGLPIALSQATSSTQLILPLAITFASCALFGVTFRYTIRRDLDDIHLKSGIVAAFGIVKGHWILLGYLISRSIPHLVYTVFWAGCFGFPKIVLNKMEITFREFLWAEVEHKRAIASVAWEDICVPKDEGGLGDGQKTLFWKDPWSKGKVLEKRCGVVTMILSGISRTATNEVILNGVGNIPTSRVRSADMGNILQYIYALHKPCIEEKDQVIWTLTNEGTFTTKSAWKALRNTKTKVNWHKFSWDKDAVLNHSFIAWQFKPEERNIQKFKQEETFAEVIYKRIFFEGQSHGSNGNNHGISKLYLMWMVCLSDARKAYGGLLRLPNGILIAAFNRKCNQDVDIGALVIKGVCEGLCIAEKLGFMSGCTVTDSSYAEKVALKSWLAALGAGPPLELNSASFLSHAVNGAVYVSEDLLVFVFASVGLDYCFKMQLLSPFPTKKSMSETS</sequence>
<dbReference type="AlphaFoldDB" id="A0A7J7MFN8"/>
<accession>A0A7J7MFN8</accession>
<evidence type="ECO:0000313" key="3">
    <source>
        <dbReference type="EMBL" id="KAF6153691.1"/>
    </source>
</evidence>
<evidence type="ECO:0000256" key="2">
    <source>
        <dbReference type="SAM" id="Phobius"/>
    </source>
</evidence>
<keyword evidence="2" id="KW-0812">Transmembrane</keyword>
<feature type="transmembrane region" description="Helical" evidence="2">
    <location>
        <begin position="160"/>
        <end position="180"/>
    </location>
</feature>
<feature type="transmembrane region" description="Helical" evidence="2">
    <location>
        <begin position="186"/>
        <end position="208"/>
    </location>
</feature>
<evidence type="ECO:0008006" key="5">
    <source>
        <dbReference type="Google" id="ProtNLM"/>
    </source>
</evidence>
<feature type="transmembrane region" description="Helical" evidence="2">
    <location>
        <begin position="220"/>
        <end position="239"/>
    </location>
</feature>
<keyword evidence="2" id="KW-0472">Membrane</keyword>